<sequence>MDFDTAAQVAFANGFDIGFVLHESDPYSCIDLDVKDAQNCPDKPELWTTPEQYDLF</sequence>
<reference evidence="1" key="1">
    <citation type="journal article" date="2019" name="Nat. Commun.">
        <title>7-Deazaguanine modifications protect phage DNA from host restriction systems.</title>
        <authorList>
            <person name="Hutinet G."/>
            <person name="Kot W."/>
            <person name="Hillebrand R."/>
            <person name="Balamkundu S."/>
            <person name="Gnanakalai S."/>
            <person name="Neelakandan R."/>
            <person name="Carstens A.B."/>
            <person name="Lui C.F."/>
            <person name="Tremblay D."/>
            <person name="Jacobs-Serah D."/>
            <person name="Sassanfar M."/>
            <person name="Lee Y.-J."/>
            <person name="Weigele P."/>
            <person name="Moineau S."/>
            <person name="Hatfull G.F."/>
            <person name="Dedon P.C."/>
            <person name="Hansen L.H."/>
            <person name="de Crecy-Lagard V."/>
        </authorList>
    </citation>
    <scope>NUCLEOTIDE SEQUENCE [LARGE SCALE GENOMIC DNA]</scope>
</reference>
<evidence type="ECO:0000313" key="2">
    <source>
        <dbReference type="Proteomes" id="UP000325835"/>
    </source>
</evidence>
<protein>
    <submittedName>
        <fullName evidence="1">Uncharacterized protein</fullName>
    </submittedName>
</protein>
<accession>A0A5P8PQW1</accession>
<reference evidence="1" key="2">
    <citation type="submission" date="2019-09" db="EMBL/GenBank/DDBJ databases">
        <authorList>
            <person name="Weigele P.R."/>
            <person name="Anton B."/>
            <person name="Fomenkov A."/>
            <person name="Fraser M.E."/>
        </authorList>
    </citation>
    <scope>NUCLEOTIDE SEQUENCE</scope>
</reference>
<dbReference type="EMBL" id="MN504636">
    <property type="protein sequence ID" value="QFR59655.1"/>
    <property type="molecule type" value="Genomic_DNA"/>
</dbReference>
<gene>
    <name evidence="1" type="ORF">QuinobequinP09_16</name>
</gene>
<evidence type="ECO:0000313" key="1">
    <source>
        <dbReference type="EMBL" id="QFR59655.1"/>
    </source>
</evidence>
<name>A0A5P8PQW1_9CAUD</name>
<organism evidence="1 2">
    <name type="scientific">Pseudomonas phage Quinobequin-P09</name>
    <dbReference type="NCBI Taxonomy" id="2660687"/>
    <lineage>
        <taxon>Viruses</taxon>
        <taxon>Duplodnaviria</taxon>
        <taxon>Heunggongvirae</taxon>
        <taxon>Uroviricota</taxon>
        <taxon>Caudoviricetes</taxon>
        <taxon>Queuovirinae</taxon>
        <taxon>Nipunavirus</taxon>
        <taxon>Nipunavirus quinobequin</taxon>
        <taxon>Nipunavirus NP1</taxon>
    </lineage>
</organism>
<proteinExistence type="predicted"/>
<keyword evidence="2" id="KW-1185">Reference proteome</keyword>
<dbReference type="Proteomes" id="UP000325835">
    <property type="component" value="Segment"/>
</dbReference>